<accession>A0AAN8A3X0</accession>
<feature type="region of interest" description="Disordered" evidence="1">
    <location>
        <begin position="1"/>
        <end position="26"/>
    </location>
</feature>
<dbReference type="Proteomes" id="UP001310594">
    <property type="component" value="Unassembled WGS sequence"/>
</dbReference>
<feature type="compositionally biased region" description="Polar residues" evidence="1">
    <location>
        <begin position="1"/>
        <end position="15"/>
    </location>
</feature>
<proteinExistence type="predicted"/>
<evidence type="ECO:0000313" key="3">
    <source>
        <dbReference type="Proteomes" id="UP001310594"/>
    </source>
</evidence>
<sequence length="128" mass="14716">MEPTTSGQDSHNKATQAKDAVRTDQSGSRLLSLPAELREIVWKLVLTQSGPIAAYLGHRTILRNAPEPKYAQNPDQQMRAFRQSQAFPRFPPLALVCKNLAEEIMVYYLKHNIFQFHIEDKNDYEVFK</sequence>
<dbReference type="InterPro" id="IPR038883">
    <property type="entry name" value="AN11006-like"/>
</dbReference>
<evidence type="ECO:0000256" key="1">
    <source>
        <dbReference type="SAM" id="MobiDB-lite"/>
    </source>
</evidence>
<organism evidence="2 3">
    <name type="scientific">Elasticomyces elasticus</name>
    <dbReference type="NCBI Taxonomy" id="574655"/>
    <lineage>
        <taxon>Eukaryota</taxon>
        <taxon>Fungi</taxon>
        <taxon>Dikarya</taxon>
        <taxon>Ascomycota</taxon>
        <taxon>Pezizomycotina</taxon>
        <taxon>Dothideomycetes</taxon>
        <taxon>Dothideomycetidae</taxon>
        <taxon>Mycosphaerellales</taxon>
        <taxon>Teratosphaeriaceae</taxon>
        <taxon>Elasticomyces</taxon>
    </lineage>
</organism>
<dbReference type="AlphaFoldDB" id="A0AAN8A3X0"/>
<reference evidence="2" key="1">
    <citation type="submission" date="2023-08" db="EMBL/GenBank/DDBJ databases">
        <title>Black Yeasts Isolated from many extreme environments.</title>
        <authorList>
            <person name="Coleine C."/>
            <person name="Stajich J.E."/>
            <person name="Selbmann L."/>
        </authorList>
    </citation>
    <scope>NUCLEOTIDE SEQUENCE</scope>
    <source>
        <strain evidence="2">CCFEE 5810</strain>
    </source>
</reference>
<dbReference type="PANTHER" id="PTHR42085">
    <property type="entry name" value="F-BOX DOMAIN-CONTAINING PROTEIN"/>
    <property type="match status" value="1"/>
</dbReference>
<protein>
    <submittedName>
        <fullName evidence="2">Uncharacterized protein</fullName>
    </submittedName>
</protein>
<name>A0AAN8A3X0_9PEZI</name>
<comment type="caution">
    <text evidence="2">The sequence shown here is derived from an EMBL/GenBank/DDBJ whole genome shotgun (WGS) entry which is preliminary data.</text>
</comment>
<dbReference type="EMBL" id="JAVRQU010000005">
    <property type="protein sequence ID" value="KAK5702813.1"/>
    <property type="molecule type" value="Genomic_DNA"/>
</dbReference>
<gene>
    <name evidence="2" type="ORF">LTR97_003759</name>
</gene>
<evidence type="ECO:0000313" key="2">
    <source>
        <dbReference type="EMBL" id="KAK5702813.1"/>
    </source>
</evidence>
<dbReference type="PANTHER" id="PTHR42085:SF2">
    <property type="entry name" value="F-BOX DOMAIN-CONTAINING PROTEIN"/>
    <property type="match status" value="1"/>
</dbReference>